<evidence type="ECO:0000313" key="1">
    <source>
        <dbReference type="EMBL" id="MBV4492888.1"/>
    </source>
</evidence>
<evidence type="ECO:0000313" key="2">
    <source>
        <dbReference type="Proteomes" id="UP000609530"/>
    </source>
</evidence>
<dbReference type="EMBL" id="JABWRZ020000002">
    <property type="protein sequence ID" value="MBV4492888.1"/>
    <property type="molecule type" value="Genomic_DNA"/>
</dbReference>
<dbReference type="RefSeq" id="WP_186673527.1">
    <property type="nucleotide sequence ID" value="NZ_JABWRZ020000002.1"/>
</dbReference>
<name>A0ABS6QG02_9PSED</name>
<dbReference type="Proteomes" id="UP000609530">
    <property type="component" value="Unassembled WGS sequence"/>
</dbReference>
<keyword evidence="2" id="KW-1185">Reference proteome</keyword>
<protein>
    <recommendedName>
        <fullName evidence="3">Phage protein</fullName>
    </recommendedName>
</protein>
<reference evidence="1 2" key="1">
    <citation type="journal article" date="2020" name="Microorganisms">
        <title>Reliable Identification of Environmental Pseudomonas Isolates Using the rpoD Gene.</title>
        <authorList>
            <consortium name="The Broad Institute Genome Sequencing Platform"/>
            <person name="Girard L."/>
            <person name="Lood C."/>
            <person name="Rokni-Zadeh H."/>
            <person name="van Noort V."/>
            <person name="Lavigne R."/>
            <person name="De Mot R."/>
        </authorList>
    </citation>
    <scope>NUCLEOTIDE SEQUENCE [LARGE SCALE GENOMIC DNA]</scope>
    <source>
        <strain evidence="1 2">RD9SR1</strain>
    </source>
</reference>
<sequence>MSKLSKFKSRISPKEAAVLLSRLIDEEVTENDISMMYTNGWITARVNCFATIVKLTPLLAPEEHAKQVELGRYFMKPGEDCGLCVGFDIPADQVDIGDGGRAYVLRDDDGGFYALRDHATESFLNDIHDSMPHFEEGFISPSEIYELAESANDDKPVQAPKGRVRPNDNCICSMTLYNFPPGDNRPIKQAPAIMLQAAQEAPSFALAVAALVEIATNGETKKRNQSSLIDEILDKYELRGLSRSNLEKMFSQANRKLTDARATKI</sequence>
<evidence type="ECO:0008006" key="3">
    <source>
        <dbReference type="Google" id="ProtNLM"/>
    </source>
</evidence>
<comment type="caution">
    <text evidence="1">The sequence shown here is derived from an EMBL/GenBank/DDBJ whole genome shotgun (WGS) entry which is preliminary data.</text>
</comment>
<gene>
    <name evidence="1" type="ORF">HU760_020060</name>
</gene>
<proteinExistence type="predicted"/>
<accession>A0ABS6QG02</accession>
<organism evidence="1 2">
    <name type="scientific">Pseudomonas oryzicola</name>
    <dbReference type="NCBI Taxonomy" id="485876"/>
    <lineage>
        <taxon>Bacteria</taxon>
        <taxon>Pseudomonadati</taxon>
        <taxon>Pseudomonadota</taxon>
        <taxon>Gammaproteobacteria</taxon>
        <taxon>Pseudomonadales</taxon>
        <taxon>Pseudomonadaceae</taxon>
        <taxon>Pseudomonas</taxon>
    </lineage>
</organism>